<keyword evidence="1" id="KW-1133">Transmembrane helix</keyword>
<feature type="transmembrane region" description="Helical" evidence="1">
    <location>
        <begin position="145"/>
        <end position="168"/>
    </location>
</feature>
<dbReference type="AlphaFoldDB" id="A0A7G8PVY7"/>
<accession>A0A7G8PVY7</accession>
<evidence type="ECO:0008006" key="4">
    <source>
        <dbReference type="Google" id="ProtNLM"/>
    </source>
</evidence>
<feature type="transmembrane region" description="Helical" evidence="1">
    <location>
        <begin position="12"/>
        <end position="34"/>
    </location>
</feature>
<feature type="transmembrane region" description="Helical" evidence="1">
    <location>
        <begin position="40"/>
        <end position="59"/>
    </location>
</feature>
<dbReference type="KEGG" id="alti:ALE3EI_1956"/>
<keyword evidence="1" id="KW-0472">Membrane</keyword>
<name>A0A7G8PVY7_9FLAO</name>
<reference evidence="2 3" key="1">
    <citation type="submission" date="2020-04" db="EMBL/GenBank/DDBJ databases">
        <title>Genome sequence of Altibacter aquimarinus strain ALE3EI.</title>
        <authorList>
            <person name="Oh H.-M."/>
            <person name="Jang D."/>
        </authorList>
    </citation>
    <scope>NUCLEOTIDE SEQUENCE [LARGE SCALE GENOMIC DNA]</scope>
    <source>
        <strain evidence="2 3">ALE3EI</strain>
    </source>
</reference>
<dbReference type="Pfam" id="PF13858">
    <property type="entry name" value="DUF4199"/>
    <property type="match status" value="1"/>
</dbReference>
<evidence type="ECO:0000313" key="3">
    <source>
        <dbReference type="Proteomes" id="UP000515514"/>
    </source>
</evidence>
<evidence type="ECO:0000313" key="2">
    <source>
        <dbReference type="EMBL" id="QNJ98503.1"/>
    </source>
</evidence>
<proteinExistence type="predicted"/>
<sequence length="176" mass="19438">METQKASVKKIALNYGLLLALGTIVVSVIVYVMGMHMDQPWWQSVLNFAIMITAIVYGLKAYKKDGDGFLTLGEALKTGLAISLIAGIVGSIFTYIFVTVIEPDFAVQLLEVTREKMITENPEMTQEQLDMAIGMTEKFMSPGMMVTFGLIASLFFGFIISLIAGLIMKQNRPQIQ</sequence>
<dbReference type="RefSeq" id="WP_186988206.1">
    <property type="nucleotide sequence ID" value="NZ_CP052909.1"/>
</dbReference>
<keyword evidence="3" id="KW-1185">Reference proteome</keyword>
<evidence type="ECO:0000256" key="1">
    <source>
        <dbReference type="SAM" id="Phobius"/>
    </source>
</evidence>
<feature type="transmembrane region" description="Helical" evidence="1">
    <location>
        <begin position="80"/>
        <end position="101"/>
    </location>
</feature>
<dbReference type="InterPro" id="IPR025250">
    <property type="entry name" value="DUF4199"/>
</dbReference>
<organism evidence="2 3">
    <name type="scientific">Constantimarinum furrinae</name>
    <dbReference type="NCBI Taxonomy" id="2562285"/>
    <lineage>
        <taxon>Bacteria</taxon>
        <taxon>Pseudomonadati</taxon>
        <taxon>Bacteroidota</taxon>
        <taxon>Flavobacteriia</taxon>
        <taxon>Flavobacteriales</taxon>
        <taxon>Flavobacteriaceae</taxon>
        <taxon>Altibacter/Constantimarinum group</taxon>
        <taxon>Constantimarinum</taxon>
    </lineage>
</organism>
<keyword evidence="1" id="KW-0812">Transmembrane</keyword>
<gene>
    <name evidence="2" type="ORF">ALE3EI_1956</name>
</gene>
<dbReference type="Proteomes" id="UP000515514">
    <property type="component" value="Chromosome"/>
</dbReference>
<protein>
    <recommendedName>
        <fullName evidence="4">DUF4199 domain-containing protein</fullName>
    </recommendedName>
</protein>
<dbReference type="EMBL" id="CP052909">
    <property type="protein sequence ID" value="QNJ98503.1"/>
    <property type="molecule type" value="Genomic_DNA"/>
</dbReference>